<dbReference type="Gene3D" id="1.25.40.10">
    <property type="entry name" value="Tetratricopeptide repeat domain"/>
    <property type="match status" value="2"/>
</dbReference>
<organism evidence="2 3">
    <name type="scientific">Chryseosolibacter histidini</name>
    <dbReference type="NCBI Taxonomy" id="2782349"/>
    <lineage>
        <taxon>Bacteria</taxon>
        <taxon>Pseudomonadati</taxon>
        <taxon>Bacteroidota</taxon>
        <taxon>Cytophagia</taxon>
        <taxon>Cytophagales</taxon>
        <taxon>Chryseotaleaceae</taxon>
        <taxon>Chryseosolibacter</taxon>
    </lineage>
</organism>
<keyword evidence="3" id="KW-1185">Reference proteome</keyword>
<dbReference type="InterPro" id="IPR019412">
    <property type="entry name" value="IML2/TPR_39"/>
</dbReference>
<dbReference type="RefSeq" id="WP_254163258.1">
    <property type="nucleotide sequence ID" value="NZ_JAHESF010000009.1"/>
</dbReference>
<gene>
    <name evidence="2" type="ORF">KK083_10905</name>
</gene>
<evidence type="ECO:0000256" key="1">
    <source>
        <dbReference type="SAM" id="SignalP"/>
    </source>
</evidence>
<protein>
    <recommendedName>
        <fullName evidence="4">Tetratricopeptide repeat protein</fullName>
    </recommendedName>
</protein>
<accession>A0AAP2GPF9</accession>
<keyword evidence="1" id="KW-0732">Signal</keyword>
<reference evidence="2 3" key="1">
    <citation type="submission" date="2021-05" db="EMBL/GenBank/DDBJ databases">
        <title>A Polyphasic approach of four new species of the genus Ohtaekwangia: Ohtaekwangia histidinii sp. nov., Ohtaekwangia cretensis sp. nov., Ohtaekwangia indiensis sp. nov., Ohtaekwangia reichenbachii sp. nov. from diverse environment.</title>
        <authorList>
            <person name="Octaviana S."/>
        </authorList>
    </citation>
    <scope>NUCLEOTIDE SEQUENCE [LARGE SCALE GENOMIC DNA]</scope>
    <source>
        <strain evidence="2 3">PWU4</strain>
    </source>
</reference>
<evidence type="ECO:0000313" key="2">
    <source>
        <dbReference type="EMBL" id="MBT1697387.1"/>
    </source>
</evidence>
<dbReference type="SUPFAM" id="SSF48452">
    <property type="entry name" value="TPR-like"/>
    <property type="match status" value="2"/>
</dbReference>
<feature type="signal peptide" evidence="1">
    <location>
        <begin position="1"/>
        <end position="24"/>
    </location>
</feature>
<evidence type="ECO:0000313" key="3">
    <source>
        <dbReference type="Proteomes" id="UP001319200"/>
    </source>
</evidence>
<dbReference type="InterPro" id="IPR011990">
    <property type="entry name" value="TPR-like_helical_dom_sf"/>
</dbReference>
<evidence type="ECO:0008006" key="4">
    <source>
        <dbReference type="Google" id="ProtNLM"/>
    </source>
</evidence>
<dbReference type="Proteomes" id="UP001319200">
    <property type="component" value="Unassembled WGS sequence"/>
</dbReference>
<dbReference type="SMART" id="SM00028">
    <property type="entry name" value="TPR"/>
    <property type="match status" value="3"/>
</dbReference>
<dbReference type="AlphaFoldDB" id="A0AAP2GPF9"/>
<comment type="caution">
    <text evidence="2">The sequence shown here is derived from an EMBL/GenBank/DDBJ whole genome shotgun (WGS) entry which is preliminary data.</text>
</comment>
<dbReference type="PANTHER" id="PTHR31859">
    <property type="entry name" value="TETRATRICOPEPTIDE REPEAT PROTEIN 39 FAMILY MEMBER"/>
    <property type="match status" value="1"/>
</dbReference>
<dbReference type="EMBL" id="JAHESF010000009">
    <property type="protein sequence ID" value="MBT1697387.1"/>
    <property type="molecule type" value="Genomic_DNA"/>
</dbReference>
<name>A0AAP2GPF9_9BACT</name>
<dbReference type="InterPro" id="IPR019734">
    <property type="entry name" value="TPR_rpt"/>
</dbReference>
<proteinExistence type="predicted"/>
<sequence>MIVIKKKAGLFACLFLLYAAPALAGGEWVFDETTRRAYELTLNLQTEEALELIPEPRTAQEHYVVGLAEALELLISEDHGKFSEYEDRFHKRIDLKIKGVTEDYQFLHAELHLQWAFVYLKFGQEFDAGSRLREAYTIAENCKRKSPSYLAIRKTTGLLELIIGSVPEKYNWLLSLLGMQGSIAEGLSDLEAVRTSDSPLAFEADLLYSLTQGFIFQKTDIGFTEMKRLLQQRPDNRLALFVGASLAIKNSQSEEALTLLSTLASKHEGLPLYYADYLRGEVYLHKAEYLNAISSYRWFVNHYQGQNYLKDAYYKMGLCYWLNGNTNDAMMLFKDARAQGREASEADKSAARSLTDKQLPNVLLSKARYATDGGYYKQAREMLNAIVAEKDLPSLRDQVEYYYRRARIEHKTEQLAAAKLFYRQTIDMAGDENWYFAPNACLQLGYILEAENNRTEARSFFKKALTYKKHEYKNSIDSKAKSALARIK</sequence>
<dbReference type="PANTHER" id="PTHR31859:SF1">
    <property type="entry name" value="TETRATRICOPEPTIDE REPEAT PROTEIN 39C"/>
    <property type="match status" value="1"/>
</dbReference>
<dbReference type="Pfam" id="PF13181">
    <property type="entry name" value="TPR_8"/>
    <property type="match status" value="2"/>
</dbReference>
<feature type="chain" id="PRO_5042899147" description="Tetratricopeptide repeat protein" evidence="1">
    <location>
        <begin position="25"/>
        <end position="488"/>
    </location>
</feature>